<evidence type="ECO:0000259" key="1">
    <source>
        <dbReference type="Pfam" id="PF01507"/>
    </source>
</evidence>
<dbReference type="PANTHER" id="PTHR43196:SF2">
    <property type="entry name" value="PHOSPHOADENOSINE PHOSPHOSULFATE REDUCTASE"/>
    <property type="match status" value="1"/>
</dbReference>
<reference evidence="2 3" key="1">
    <citation type="submission" date="2015-03" db="EMBL/GenBank/DDBJ databases">
        <title>Draft genome sequences of two protease-producing strains of Arsukibacterium isolated from two cold and alkaline environments.</title>
        <authorList>
            <person name="Lylloff J.E."/>
            <person name="Skov L.B."/>
            <person name="Jepsen M."/>
            <person name="Hallin P.F."/>
            <person name="Sorensen S.J."/>
            <person name="Stougaard P."/>
            <person name="Glaring M.A."/>
        </authorList>
    </citation>
    <scope>NUCLEOTIDE SEQUENCE [LARGE SCALE GENOMIC DNA]</scope>
    <source>
        <strain evidence="2 3">GCM72</strain>
    </source>
</reference>
<dbReference type="InterPro" id="IPR014729">
    <property type="entry name" value="Rossmann-like_a/b/a_fold"/>
</dbReference>
<feature type="domain" description="Phosphoadenosine phosphosulphate reductase" evidence="1">
    <location>
        <begin position="8"/>
        <end position="124"/>
    </location>
</feature>
<accession>A0A0M2V6U4</accession>
<evidence type="ECO:0000313" key="2">
    <source>
        <dbReference type="EMBL" id="KKO46562.1"/>
    </source>
</evidence>
<dbReference type="Proteomes" id="UP000034228">
    <property type="component" value="Unassembled WGS sequence"/>
</dbReference>
<dbReference type="EMBL" id="LAHO01000003">
    <property type="protein sequence ID" value="KKO46562.1"/>
    <property type="molecule type" value="Genomic_DNA"/>
</dbReference>
<sequence length="271" mass="31621">MSEKKVRHVLGLSGGKDSTALALYMKKKHPELEIEYFFSDTGAELEEVYEYLHELEKIIGPIHRLEADSNFDDLLKIHGNFLPSVRQRWCTVQMKLKPFERFVGNDPVINYVGIRADEAHYREGYKDGKPNIEVIFPFIEDGLTKNDVKNILDASGIGLPKYYQWRSRSGCYFCFFQQKGEWVGLLDRHPELYEKAAQYEKVNEATGERYTWMQGTSLEEFKSQADKYRQAKAKDKDKHLSWQEQLKQQADANAFDDDDDLWDRGCTICHL</sequence>
<dbReference type="Gene3D" id="3.40.50.620">
    <property type="entry name" value="HUPs"/>
    <property type="match status" value="1"/>
</dbReference>
<dbReference type="RefSeq" id="WP_046556450.1">
    <property type="nucleotide sequence ID" value="NZ_LAHO01000003.1"/>
</dbReference>
<dbReference type="STRING" id="336831.WG68_04455"/>
<dbReference type="AlphaFoldDB" id="A0A0M2V6U4"/>
<gene>
    <name evidence="2" type="ORF">WG68_04455</name>
</gene>
<name>A0A0M2V6U4_9GAMM</name>
<organism evidence="2 3">
    <name type="scientific">Arsukibacterium ikkense</name>
    <dbReference type="NCBI Taxonomy" id="336831"/>
    <lineage>
        <taxon>Bacteria</taxon>
        <taxon>Pseudomonadati</taxon>
        <taxon>Pseudomonadota</taxon>
        <taxon>Gammaproteobacteria</taxon>
        <taxon>Chromatiales</taxon>
        <taxon>Chromatiaceae</taxon>
        <taxon>Arsukibacterium</taxon>
    </lineage>
</organism>
<dbReference type="OrthoDB" id="9774475at2"/>
<evidence type="ECO:0000313" key="3">
    <source>
        <dbReference type="Proteomes" id="UP000034228"/>
    </source>
</evidence>
<proteinExistence type="predicted"/>
<dbReference type="Pfam" id="PF01507">
    <property type="entry name" value="PAPS_reduct"/>
    <property type="match status" value="1"/>
</dbReference>
<dbReference type="GO" id="GO:0003824">
    <property type="term" value="F:catalytic activity"/>
    <property type="evidence" value="ECO:0007669"/>
    <property type="project" value="InterPro"/>
</dbReference>
<keyword evidence="3" id="KW-1185">Reference proteome</keyword>
<dbReference type="InterPro" id="IPR002500">
    <property type="entry name" value="PAPS_reduct_dom"/>
</dbReference>
<dbReference type="PANTHER" id="PTHR43196">
    <property type="entry name" value="SULFATE ADENYLYLTRANSFERASE SUBUNIT 2"/>
    <property type="match status" value="1"/>
</dbReference>
<comment type="caution">
    <text evidence="2">The sequence shown here is derived from an EMBL/GenBank/DDBJ whole genome shotgun (WGS) entry which is preliminary data.</text>
</comment>
<dbReference type="InterPro" id="IPR050128">
    <property type="entry name" value="Sulfate_adenylyltrnsfr_sub2"/>
</dbReference>
<dbReference type="SUPFAM" id="SSF52402">
    <property type="entry name" value="Adenine nucleotide alpha hydrolases-like"/>
    <property type="match status" value="1"/>
</dbReference>
<dbReference type="PATRIC" id="fig|336831.14.peg.3205"/>
<protein>
    <submittedName>
        <fullName evidence="2">Phosphoadenosine phosphosulfate reductase</fullName>
    </submittedName>
</protein>